<proteinExistence type="predicted"/>
<reference evidence="1" key="1">
    <citation type="journal article" date="2021" name="Proc. Natl. Acad. Sci. U.S.A.">
        <title>A Catalog of Tens of Thousands of Viruses from Human Metagenomes Reveals Hidden Associations with Chronic Diseases.</title>
        <authorList>
            <person name="Tisza M.J."/>
            <person name="Buck C.B."/>
        </authorList>
    </citation>
    <scope>NUCLEOTIDE SEQUENCE</scope>
    <source>
        <strain evidence="1">CtzyE57</strain>
    </source>
</reference>
<evidence type="ECO:0000313" key="1">
    <source>
        <dbReference type="EMBL" id="DAF50075.1"/>
    </source>
</evidence>
<dbReference type="EMBL" id="BK032592">
    <property type="protein sequence ID" value="DAF50075.1"/>
    <property type="molecule type" value="Genomic_DNA"/>
</dbReference>
<organism evidence="1">
    <name type="scientific">Siphoviridae sp. ctzyE57</name>
    <dbReference type="NCBI Taxonomy" id="2827982"/>
    <lineage>
        <taxon>Viruses</taxon>
        <taxon>Duplodnaviria</taxon>
        <taxon>Heunggongvirae</taxon>
        <taxon>Uroviricota</taxon>
        <taxon>Caudoviricetes</taxon>
    </lineage>
</organism>
<name>A0A8S5SGW6_9CAUD</name>
<sequence length="128" mass="14306">MALKALVRVGNVDLPEPSTYSGNTATLVDSERNLQGKVIGSVVRDDVAKVELGWRYLTAAQWSMVGKLFKISAGGQFYNNVTFFDQTEGDWVTRLMYVGDRHAGMWRRDPETGDVMGWTDCKLSLIEV</sequence>
<protein>
    <submittedName>
        <fullName evidence="1">Uncharacterized protein</fullName>
    </submittedName>
</protein>
<accession>A0A8S5SGW6</accession>